<proteinExistence type="predicted"/>
<dbReference type="AlphaFoldDB" id="A0A8S9P8H8"/>
<accession>A0A8S9P8H8</accession>
<evidence type="ECO:0000313" key="2">
    <source>
        <dbReference type="Proteomes" id="UP000712600"/>
    </source>
</evidence>
<gene>
    <name evidence="1" type="ORF">F2Q69_00009760</name>
</gene>
<dbReference type="Proteomes" id="UP000712600">
    <property type="component" value="Unassembled WGS sequence"/>
</dbReference>
<dbReference type="EMBL" id="QGKX02001521">
    <property type="protein sequence ID" value="KAF3512396.1"/>
    <property type="molecule type" value="Genomic_DNA"/>
</dbReference>
<sequence>MQKPEELKLDLAPLLGSKSVTMESMSESPQKNRISVKTSIAEKMNSKNGSPCEIDHDTSQLARRAQPCCIFVRRFRNSDLGSVYTTPMFRPKNIVEILLEVGKVMSLERFPILRSRAGYV</sequence>
<name>A0A8S9P8H8_BRACR</name>
<comment type="caution">
    <text evidence="1">The sequence shown here is derived from an EMBL/GenBank/DDBJ whole genome shotgun (WGS) entry which is preliminary data.</text>
</comment>
<protein>
    <submittedName>
        <fullName evidence="1">Uncharacterized protein</fullName>
    </submittedName>
</protein>
<reference evidence="1" key="1">
    <citation type="submission" date="2019-12" db="EMBL/GenBank/DDBJ databases">
        <title>Genome sequencing and annotation of Brassica cretica.</title>
        <authorList>
            <person name="Studholme D.J."/>
            <person name="Sarris P."/>
        </authorList>
    </citation>
    <scope>NUCLEOTIDE SEQUENCE</scope>
    <source>
        <strain evidence="1">PFS-109/04</strain>
        <tissue evidence="1">Leaf</tissue>
    </source>
</reference>
<evidence type="ECO:0000313" key="1">
    <source>
        <dbReference type="EMBL" id="KAF3512396.1"/>
    </source>
</evidence>
<organism evidence="1 2">
    <name type="scientific">Brassica cretica</name>
    <name type="common">Mustard</name>
    <dbReference type="NCBI Taxonomy" id="69181"/>
    <lineage>
        <taxon>Eukaryota</taxon>
        <taxon>Viridiplantae</taxon>
        <taxon>Streptophyta</taxon>
        <taxon>Embryophyta</taxon>
        <taxon>Tracheophyta</taxon>
        <taxon>Spermatophyta</taxon>
        <taxon>Magnoliopsida</taxon>
        <taxon>eudicotyledons</taxon>
        <taxon>Gunneridae</taxon>
        <taxon>Pentapetalae</taxon>
        <taxon>rosids</taxon>
        <taxon>malvids</taxon>
        <taxon>Brassicales</taxon>
        <taxon>Brassicaceae</taxon>
        <taxon>Brassiceae</taxon>
        <taxon>Brassica</taxon>
    </lineage>
</organism>